<sequence length="165" mass="18869">MTMRIHDNSAFDAANPRRCRTCTARCLPQVNALDQIGPWYIYHSQQIHVGVRDLLSRKTLICWRPTRNGSTTETITWNVSPTTTYMPRPTLQMKKTTNVLNSSRIYQCSEREKEYCCVFEDTFHGASCVPSSTSAYVITSSFPAPNSIVRVPLQSQLRSLFNRSR</sequence>
<proteinExistence type="predicted"/>
<organism evidence="1 2">
    <name type="scientific">Ampelomyces quisqualis</name>
    <name type="common">Powdery mildew agent</name>
    <dbReference type="NCBI Taxonomy" id="50730"/>
    <lineage>
        <taxon>Eukaryota</taxon>
        <taxon>Fungi</taxon>
        <taxon>Dikarya</taxon>
        <taxon>Ascomycota</taxon>
        <taxon>Pezizomycotina</taxon>
        <taxon>Dothideomycetes</taxon>
        <taxon>Pleosporomycetidae</taxon>
        <taxon>Pleosporales</taxon>
        <taxon>Pleosporineae</taxon>
        <taxon>Phaeosphaeriaceae</taxon>
        <taxon>Ampelomyces</taxon>
    </lineage>
</organism>
<dbReference type="Proteomes" id="UP000800096">
    <property type="component" value="Unassembled WGS sequence"/>
</dbReference>
<dbReference type="EMBL" id="ML979135">
    <property type="protein sequence ID" value="KAF1916739.1"/>
    <property type="molecule type" value="Genomic_DNA"/>
</dbReference>
<keyword evidence="2" id="KW-1185">Reference proteome</keyword>
<evidence type="ECO:0000313" key="2">
    <source>
        <dbReference type="Proteomes" id="UP000800096"/>
    </source>
</evidence>
<accession>A0A6A5QMR8</accession>
<reference evidence="1" key="1">
    <citation type="journal article" date="2020" name="Stud. Mycol.">
        <title>101 Dothideomycetes genomes: a test case for predicting lifestyles and emergence of pathogens.</title>
        <authorList>
            <person name="Haridas S."/>
            <person name="Albert R."/>
            <person name="Binder M."/>
            <person name="Bloem J."/>
            <person name="Labutti K."/>
            <person name="Salamov A."/>
            <person name="Andreopoulos B."/>
            <person name="Baker S."/>
            <person name="Barry K."/>
            <person name="Bills G."/>
            <person name="Bluhm B."/>
            <person name="Cannon C."/>
            <person name="Castanera R."/>
            <person name="Culley D."/>
            <person name="Daum C."/>
            <person name="Ezra D."/>
            <person name="Gonzalez J."/>
            <person name="Henrissat B."/>
            <person name="Kuo A."/>
            <person name="Liang C."/>
            <person name="Lipzen A."/>
            <person name="Lutzoni F."/>
            <person name="Magnuson J."/>
            <person name="Mondo S."/>
            <person name="Nolan M."/>
            <person name="Ohm R."/>
            <person name="Pangilinan J."/>
            <person name="Park H.-J."/>
            <person name="Ramirez L."/>
            <person name="Alfaro M."/>
            <person name="Sun H."/>
            <person name="Tritt A."/>
            <person name="Yoshinaga Y."/>
            <person name="Zwiers L.-H."/>
            <person name="Turgeon B."/>
            <person name="Goodwin S."/>
            <person name="Spatafora J."/>
            <person name="Crous P."/>
            <person name="Grigoriev I."/>
        </authorList>
    </citation>
    <scope>NUCLEOTIDE SEQUENCE</scope>
    <source>
        <strain evidence="1">HMLAC05119</strain>
    </source>
</reference>
<dbReference type="AlphaFoldDB" id="A0A6A5QMR8"/>
<name>A0A6A5QMR8_AMPQU</name>
<protein>
    <submittedName>
        <fullName evidence="1">Uncharacterized protein</fullName>
    </submittedName>
</protein>
<gene>
    <name evidence="1" type="ORF">BDU57DRAFT_242258</name>
</gene>
<evidence type="ECO:0000313" key="1">
    <source>
        <dbReference type="EMBL" id="KAF1916739.1"/>
    </source>
</evidence>